<dbReference type="Proteomes" id="UP000626180">
    <property type="component" value="Unassembled WGS sequence"/>
</dbReference>
<sequence>MLNLVTDWRPGEPDLLFTVKHAAFEIRSLASDVLTKVPAPVSGWTHEQLLAVSAEHETITHNGADENLGCQWVGSTEI</sequence>
<reference evidence="1 2" key="1">
    <citation type="submission" date="2020-10" db="EMBL/GenBank/DDBJ databases">
        <title>Genome sequences of Pseudomonas isolates.</title>
        <authorList>
            <person name="Wessels L."/>
            <person name="Reich F."/>
            <person name="Hammerl J."/>
        </authorList>
    </citation>
    <scope>NUCLEOTIDE SEQUENCE [LARGE SCALE GENOMIC DNA]</scope>
    <source>
        <strain evidence="1 2">20-MO00624-0</strain>
    </source>
</reference>
<dbReference type="RefSeq" id="WP_196122141.1">
    <property type="nucleotide sequence ID" value="NZ_JADMCD010000014.1"/>
</dbReference>
<gene>
    <name evidence="1" type="ORF">IRZ65_20665</name>
</gene>
<accession>A0ABS0FS05</accession>
<protein>
    <submittedName>
        <fullName evidence="1">Uncharacterized protein</fullName>
    </submittedName>
</protein>
<proteinExistence type="predicted"/>
<name>A0ABS0FS05_PSELU</name>
<keyword evidence="2" id="KW-1185">Reference proteome</keyword>
<evidence type="ECO:0000313" key="2">
    <source>
        <dbReference type="Proteomes" id="UP000626180"/>
    </source>
</evidence>
<dbReference type="EMBL" id="JADMCD010000014">
    <property type="protein sequence ID" value="MBF8643087.1"/>
    <property type="molecule type" value="Genomic_DNA"/>
</dbReference>
<organism evidence="1 2">
    <name type="scientific">Pseudomonas luteola</name>
    <dbReference type="NCBI Taxonomy" id="47886"/>
    <lineage>
        <taxon>Bacteria</taxon>
        <taxon>Pseudomonadati</taxon>
        <taxon>Pseudomonadota</taxon>
        <taxon>Gammaproteobacteria</taxon>
        <taxon>Pseudomonadales</taxon>
        <taxon>Pseudomonadaceae</taxon>
        <taxon>Pseudomonas</taxon>
    </lineage>
</organism>
<comment type="caution">
    <text evidence="1">The sequence shown here is derived from an EMBL/GenBank/DDBJ whole genome shotgun (WGS) entry which is preliminary data.</text>
</comment>
<evidence type="ECO:0000313" key="1">
    <source>
        <dbReference type="EMBL" id="MBF8643087.1"/>
    </source>
</evidence>